<reference evidence="2 3" key="1">
    <citation type="journal article" date="2021" name="Sci. Rep.">
        <title>Chromosome anchoring in Senegalese sole (Solea senegalensis) reveals sex-associated markers and genome rearrangements in flatfish.</title>
        <authorList>
            <person name="Guerrero-Cozar I."/>
            <person name="Gomez-Garrido J."/>
            <person name="Berbel C."/>
            <person name="Martinez-Blanch J.F."/>
            <person name="Alioto T."/>
            <person name="Claros M.G."/>
            <person name="Gagnaire P.A."/>
            <person name="Manchado M."/>
        </authorList>
    </citation>
    <scope>NUCLEOTIDE SEQUENCE [LARGE SCALE GENOMIC DNA]</scope>
    <source>
        <strain evidence="2">Sse05_10M</strain>
    </source>
</reference>
<dbReference type="AlphaFoldDB" id="A0AAV6SH20"/>
<dbReference type="Proteomes" id="UP000693946">
    <property type="component" value="Linkage Group LG13"/>
</dbReference>
<feature type="region of interest" description="Disordered" evidence="1">
    <location>
        <begin position="236"/>
        <end position="274"/>
    </location>
</feature>
<organism evidence="2 3">
    <name type="scientific">Solea senegalensis</name>
    <name type="common">Senegalese sole</name>
    <dbReference type="NCBI Taxonomy" id="28829"/>
    <lineage>
        <taxon>Eukaryota</taxon>
        <taxon>Metazoa</taxon>
        <taxon>Chordata</taxon>
        <taxon>Craniata</taxon>
        <taxon>Vertebrata</taxon>
        <taxon>Euteleostomi</taxon>
        <taxon>Actinopterygii</taxon>
        <taxon>Neopterygii</taxon>
        <taxon>Teleostei</taxon>
        <taxon>Neoteleostei</taxon>
        <taxon>Acanthomorphata</taxon>
        <taxon>Carangaria</taxon>
        <taxon>Pleuronectiformes</taxon>
        <taxon>Pleuronectoidei</taxon>
        <taxon>Soleidae</taxon>
        <taxon>Solea</taxon>
    </lineage>
</organism>
<keyword evidence="3" id="KW-1185">Reference proteome</keyword>
<dbReference type="EMBL" id="JAGKHQ010000005">
    <property type="protein sequence ID" value="KAG7516618.1"/>
    <property type="molecule type" value="Genomic_DNA"/>
</dbReference>
<feature type="compositionally biased region" description="Pro residues" evidence="1">
    <location>
        <begin position="243"/>
        <end position="252"/>
    </location>
</feature>
<protein>
    <submittedName>
        <fullName evidence="2">Uncharacterized protein</fullName>
    </submittedName>
</protein>
<comment type="caution">
    <text evidence="2">The sequence shown here is derived from an EMBL/GenBank/DDBJ whole genome shotgun (WGS) entry which is preliminary data.</text>
</comment>
<sequence length="274" mass="30934">MSRVALHNCSKGVKTCELFSLFSFSISLRSTRQTVALRDSRSKCQLLSSLFIFIYLSSSSTNSSTCKHHNYIDLSRVENQMCSGLLDLTSPISPIKRAPMPLYCGHLLQMSSLEQILIWNLLTNLSYQFTPRRRVLKTLIKCCESTDDFTRRCVSEDVCWQEEAVRPSSVRTSDSHVGALSQPPFRRSVKVSPSSLRRRAATEPTLKDPSSVMHSLFCLPYLCSFPPSSPRFLSYSDHSPSFRHPPPLPPRLRPSGSPHIFPPHSKQRTKDVTG</sequence>
<accession>A0AAV6SH20</accession>
<feature type="region of interest" description="Disordered" evidence="1">
    <location>
        <begin position="171"/>
        <end position="205"/>
    </location>
</feature>
<evidence type="ECO:0000313" key="2">
    <source>
        <dbReference type="EMBL" id="KAG7516618.1"/>
    </source>
</evidence>
<proteinExistence type="predicted"/>
<name>A0AAV6SH20_SOLSE</name>
<gene>
    <name evidence="2" type="ORF">JOB18_036396</name>
</gene>
<evidence type="ECO:0000313" key="3">
    <source>
        <dbReference type="Proteomes" id="UP000693946"/>
    </source>
</evidence>
<evidence type="ECO:0000256" key="1">
    <source>
        <dbReference type="SAM" id="MobiDB-lite"/>
    </source>
</evidence>